<organism evidence="1">
    <name type="scientific">Arundo donax</name>
    <name type="common">Giant reed</name>
    <name type="synonym">Donax arundinaceus</name>
    <dbReference type="NCBI Taxonomy" id="35708"/>
    <lineage>
        <taxon>Eukaryota</taxon>
        <taxon>Viridiplantae</taxon>
        <taxon>Streptophyta</taxon>
        <taxon>Embryophyta</taxon>
        <taxon>Tracheophyta</taxon>
        <taxon>Spermatophyta</taxon>
        <taxon>Magnoliopsida</taxon>
        <taxon>Liliopsida</taxon>
        <taxon>Poales</taxon>
        <taxon>Poaceae</taxon>
        <taxon>PACMAD clade</taxon>
        <taxon>Arundinoideae</taxon>
        <taxon>Arundineae</taxon>
        <taxon>Arundo</taxon>
    </lineage>
</organism>
<accession>A0A0A9AIY6</accession>
<dbReference type="AlphaFoldDB" id="A0A0A9AIY6"/>
<reference evidence="1" key="2">
    <citation type="journal article" date="2015" name="Data Brief">
        <title>Shoot transcriptome of the giant reed, Arundo donax.</title>
        <authorList>
            <person name="Barrero R.A."/>
            <person name="Guerrero F.D."/>
            <person name="Moolhuijzen P."/>
            <person name="Goolsby J.A."/>
            <person name="Tidwell J."/>
            <person name="Bellgard S.E."/>
            <person name="Bellgard M.I."/>
        </authorList>
    </citation>
    <scope>NUCLEOTIDE SEQUENCE</scope>
    <source>
        <tissue evidence="1">Shoot tissue taken approximately 20 cm above the soil surface</tissue>
    </source>
</reference>
<sequence>MSQVSAVSTRSRPADRRLCRRFPSLATLSNQRSSSRIFSCSCREPT</sequence>
<proteinExistence type="predicted"/>
<name>A0A0A9AIY6_ARUDO</name>
<dbReference type="EMBL" id="GBRH01248970">
    <property type="protein sequence ID" value="JAD48925.1"/>
    <property type="molecule type" value="Transcribed_RNA"/>
</dbReference>
<reference evidence="1" key="1">
    <citation type="submission" date="2014-09" db="EMBL/GenBank/DDBJ databases">
        <authorList>
            <person name="Magalhaes I.L.F."/>
            <person name="Oliveira U."/>
            <person name="Santos F.R."/>
            <person name="Vidigal T.H.D.A."/>
            <person name="Brescovit A.D."/>
            <person name="Santos A.J."/>
        </authorList>
    </citation>
    <scope>NUCLEOTIDE SEQUENCE</scope>
    <source>
        <tissue evidence="1">Shoot tissue taken approximately 20 cm above the soil surface</tissue>
    </source>
</reference>
<evidence type="ECO:0000313" key="1">
    <source>
        <dbReference type="EMBL" id="JAD48925.1"/>
    </source>
</evidence>
<protein>
    <submittedName>
        <fullName evidence="1">Uncharacterized protein</fullName>
    </submittedName>
</protein>